<proteinExistence type="predicted"/>
<protein>
    <submittedName>
        <fullName evidence="1">Uncharacterized protein</fullName>
    </submittedName>
</protein>
<accession>A0ACC0Q6M2</accession>
<keyword evidence="2" id="KW-1185">Reference proteome</keyword>
<comment type="caution">
    <text evidence="1">The sequence shown here is derived from an EMBL/GenBank/DDBJ whole genome shotgun (WGS) entry which is preliminary data.</text>
</comment>
<evidence type="ECO:0000313" key="1">
    <source>
        <dbReference type="EMBL" id="KAI8572919.1"/>
    </source>
</evidence>
<dbReference type="Proteomes" id="UP001062846">
    <property type="component" value="Chromosome 1"/>
</dbReference>
<gene>
    <name evidence="1" type="ORF">RHMOL_Rhmol01G0238400</name>
</gene>
<dbReference type="EMBL" id="CM046388">
    <property type="protein sequence ID" value="KAI8572919.1"/>
    <property type="molecule type" value="Genomic_DNA"/>
</dbReference>
<sequence length="97" mass="11481">MINEVSEKWEWHAENGFRPEFFTHCEVELAKVLLDANVKANPEIDSKVRYWKQTYHKILDITSLGGMSWDHTNKCIVVDDLTMWAEYEKLTTIQCFN</sequence>
<name>A0ACC0Q6M2_RHOML</name>
<reference evidence="1" key="1">
    <citation type="submission" date="2022-02" db="EMBL/GenBank/DDBJ databases">
        <title>Plant Genome Project.</title>
        <authorList>
            <person name="Zhang R.-G."/>
        </authorList>
    </citation>
    <scope>NUCLEOTIDE SEQUENCE</scope>
    <source>
        <strain evidence="1">AT1</strain>
    </source>
</reference>
<evidence type="ECO:0000313" key="2">
    <source>
        <dbReference type="Proteomes" id="UP001062846"/>
    </source>
</evidence>
<organism evidence="1 2">
    <name type="scientific">Rhododendron molle</name>
    <name type="common">Chinese azalea</name>
    <name type="synonym">Azalea mollis</name>
    <dbReference type="NCBI Taxonomy" id="49168"/>
    <lineage>
        <taxon>Eukaryota</taxon>
        <taxon>Viridiplantae</taxon>
        <taxon>Streptophyta</taxon>
        <taxon>Embryophyta</taxon>
        <taxon>Tracheophyta</taxon>
        <taxon>Spermatophyta</taxon>
        <taxon>Magnoliopsida</taxon>
        <taxon>eudicotyledons</taxon>
        <taxon>Gunneridae</taxon>
        <taxon>Pentapetalae</taxon>
        <taxon>asterids</taxon>
        <taxon>Ericales</taxon>
        <taxon>Ericaceae</taxon>
        <taxon>Ericoideae</taxon>
        <taxon>Rhodoreae</taxon>
        <taxon>Rhododendron</taxon>
    </lineage>
</organism>